<dbReference type="GO" id="GO:0008270">
    <property type="term" value="F:zinc ion binding"/>
    <property type="evidence" value="ECO:0007669"/>
    <property type="project" value="UniProtKB-KW"/>
</dbReference>
<sequence length="972" mass="109920">MLDPGGTDLLSFHCLEREVIAALLNQSHALPSSLGTTGPKPYLFLMTIDRERVLSNGPWIDMISLLAAYCQRQVVVGNTVGRVLQVIDPDETGGGGNWLRVKVMYERLPNYCYWCGRLSHTEGDCPTWLESQETLKKEDQRFGAWLRASNDRLSRIVTVTVEGEEPSSHHATPKDPKSTSPDHVPDQPRVVEANLVPNHEASPPPNQAPSQTTRSELFEIQLAEIDKEIGFNANQTTTLRQEVPKKISFGYDPQNNNCTIGGDCNAAPPRTMSCLVWNCRGLGNQRTVQDLMGIVRSQDPKIVFLIETWSNEKRLEILRCQLQFNSKLVVSSGGRGGGICLFWQDEVNLSIRSFSPSHIDAIINSGNDNCWRFIGLYGAPDHSRLPCLERQMSLFREAIDECELLDLGYTCVPFTWCNNRDAMATIWARLDRAMASVDSVNKFQGAQVKHLYGDSSDHCPLLIYYNTKILVPIKIPFRFEQMWTHDVGCFETIKKAWDHPTLETGMLRLLQKINQCRSQLGRWSKTQFGSVRRELKDKTEKLRAAEIISMQGGDHHQARILKNEVRGLLDKEEAMWQQRSRIQWLKGGDHNSRFFHSKATQRHRRNRIDAIEDSTGLLCSDPKDIAALFLNYTDNLFETSNPNEFEPVLHGFSNYVTEAMNNSLLSEFTAVEVHNAIHQMAPLKAPGPDGLPPVFYHKYWNTIGGEVTQAVLSCLHAGWLDGVPAIRQYEKYLGLPSFVGRAKRACFAHVKERVWQNLQGWKEKLLSQAGKEILIKVVAQAVPTYSMGCSKLPQSLCQDIEIMIWRFYWGQTGDKWKIHWIKWEKLCEHKKYGGLGFRVIQQFNDAMLGKQVWCLLHQENTLFYQVFKAKFFPNGSILDASTSSSGSFAWKSILKARKVIQLGAVWRIDKAAAEIGVVIRNDQGVLIATISRKIALPASIEVVKARAANEAIQLVIHLGIERVIFEGDSSIC</sequence>
<feature type="domain" description="CCHC-type" evidence="3">
    <location>
        <begin position="112"/>
        <end position="126"/>
    </location>
</feature>
<dbReference type="CDD" id="cd06222">
    <property type="entry name" value="RNase_H_like"/>
    <property type="match status" value="1"/>
</dbReference>
<name>A0A2N9IZH2_FAGSY</name>
<organism evidence="4">
    <name type="scientific">Fagus sylvatica</name>
    <name type="common">Beechnut</name>
    <dbReference type="NCBI Taxonomy" id="28930"/>
    <lineage>
        <taxon>Eukaryota</taxon>
        <taxon>Viridiplantae</taxon>
        <taxon>Streptophyta</taxon>
        <taxon>Embryophyta</taxon>
        <taxon>Tracheophyta</taxon>
        <taxon>Spermatophyta</taxon>
        <taxon>Magnoliopsida</taxon>
        <taxon>eudicotyledons</taxon>
        <taxon>Gunneridae</taxon>
        <taxon>Pentapetalae</taxon>
        <taxon>rosids</taxon>
        <taxon>fabids</taxon>
        <taxon>Fagales</taxon>
        <taxon>Fagaceae</taxon>
        <taxon>Fagus</taxon>
    </lineage>
</organism>
<dbReference type="GO" id="GO:0003676">
    <property type="term" value="F:nucleic acid binding"/>
    <property type="evidence" value="ECO:0007669"/>
    <property type="project" value="InterPro"/>
</dbReference>
<accession>A0A2N9IZH2</accession>
<dbReference type="PROSITE" id="PS50158">
    <property type="entry name" value="ZF_CCHC"/>
    <property type="match status" value="1"/>
</dbReference>
<keyword evidence="1" id="KW-0863">Zinc-finger</keyword>
<feature type="region of interest" description="Disordered" evidence="2">
    <location>
        <begin position="161"/>
        <end position="187"/>
    </location>
</feature>
<evidence type="ECO:0000256" key="1">
    <source>
        <dbReference type="PROSITE-ProRule" id="PRU00047"/>
    </source>
</evidence>
<dbReference type="AlphaFoldDB" id="A0A2N9IZH2"/>
<reference evidence="4" key="1">
    <citation type="submission" date="2018-02" db="EMBL/GenBank/DDBJ databases">
        <authorList>
            <person name="Cohen D.B."/>
            <person name="Kent A.D."/>
        </authorList>
    </citation>
    <scope>NUCLEOTIDE SEQUENCE</scope>
</reference>
<gene>
    <name evidence="4" type="ORF">FSB_LOCUS57637</name>
</gene>
<protein>
    <recommendedName>
        <fullName evidence="3">CCHC-type domain-containing protein</fullName>
    </recommendedName>
</protein>
<dbReference type="GO" id="GO:0004523">
    <property type="term" value="F:RNA-DNA hybrid ribonuclease activity"/>
    <property type="evidence" value="ECO:0007669"/>
    <property type="project" value="InterPro"/>
</dbReference>
<dbReference type="Pfam" id="PF14392">
    <property type="entry name" value="zf-CCHC_4"/>
    <property type="match status" value="1"/>
</dbReference>
<dbReference type="InterPro" id="IPR001878">
    <property type="entry name" value="Znf_CCHC"/>
</dbReference>
<dbReference type="EMBL" id="OIVN01006285">
    <property type="protein sequence ID" value="SPD29755.1"/>
    <property type="molecule type" value="Genomic_DNA"/>
</dbReference>
<dbReference type="InterPro" id="IPR025836">
    <property type="entry name" value="Zn_knuckle_CX2CX4HX4C"/>
</dbReference>
<dbReference type="InterPro" id="IPR002156">
    <property type="entry name" value="RNaseH_domain"/>
</dbReference>
<dbReference type="PANTHER" id="PTHR33116">
    <property type="entry name" value="REVERSE TRANSCRIPTASE ZINC-BINDING DOMAIN-CONTAINING PROTEIN-RELATED-RELATED"/>
    <property type="match status" value="1"/>
</dbReference>
<keyword evidence="1" id="KW-0862">Zinc</keyword>
<evidence type="ECO:0000259" key="3">
    <source>
        <dbReference type="PROSITE" id="PS50158"/>
    </source>
</evidence>
<dbReference type="SUPFAM" id="SSF56219">
    <property type="entry name" value="DNase I-like"/>
    <property type="match status" value="1"/>
</dbReference>
<feature type="compositionally biased region" description="Basic and acidic residues" evidence="2">
    <location>
        <begin position="166"/>
        <end position="177"/>
    </location>
</feature>
<dbReference type="Gene3D" id="3.60.10.10">
    <property type="entry name" value="Endonuclease/exonuclease/phosphatase"/>
    <property type="match status" value="1"/>
</dbReference>
<dbReference type="Pfam" id="PF13456">
    <property type="entry name" value="RVT_3"/>
    <property type="match status" value="1"/>
</dbReference>
<keyword evidence="1" id="KW-0479">Metal-binding</keyword>
<proteinExistence type="predicted"/>
<evidence type="ECO:0000313" key="4">
    <source>
        <dbReference type="EMBL" id="SPD29755.1"/>
    </source>
</evidence>
<dbReference type="InterPro" id="IPR044730">
    <property type="entry name" value="RNase_H-like_dom_plant"/>
</dbReference>
<dbReference type="InterPro" id="IPR036691">
    <property type="entry name" value="Endo/exonu/phosph_ase_sf"/>
</dbReference>
<dbReference type="PANTHER" id="PTHR33116:SF86">
    <property type="entry name" value="REVERSE TRANSCRIPTASE DOMAIN-CONTAINING PROTEIN"/>
    <property type="match status" value="1"/>
</dbReference>
<evidence type="ECO:0000256" key="2">
    <source>
        <dbReference type="SAM" id="MobiDB-lite"/>
    </source>
</evidence>